<dbReference type="InterPro" id="IPR001098">
    <property type="entry name" value="DNA-dir_DNA_pol_A_palm_dom"/>
</dbReference>
<evidence type="ECO:0000313" key="4">
    <source>
        <dbReference type="EnsemblPlants" id="LPERR03G19380.1"/>
    </source>
</evidence>
<feature type="domain" description="DNA-directed DNA polymerase family A palm" evidence="3">
    <location>
        <begin position="597"/>
        <end position="755"/>
    </location>
</feature>
<proteinExistence type="predicted"/>
<dbReference type="Gramene" id="LPERR03G19380.1">
    <property type="protein sequence ID" value="LPERR03G19380.1"/>
    <property type="gene ID" value="LPERR03G19380"/>
</dbReference>
<dbReference type="STRING" id="77586.A0A0D9VVM4"/>
<name>A0A0D9VVM4_9ORYZ</name>
<reference evidence="4" key="3">
    <citation type="submission" date="2015-04" db="UniProtKB">
        <authorList>
            <consortium name="EnsemblPlants"/>
        </authorList>
    </citation>
    <scope>IDENTIFICATION</scope>
</reference>
<evidence type="ECO:0000259" key="3">
    <source>
        <dbReference type="SMART" id="SM00482"/>
    </source>
</evidence>
<evidence type="ECO:0000256" key="2">
    <source>
        <dbReference type="SAM" id="MobiDB-lite"/>
    </source>
</evidence>
<dbReference type="InterPro" id="IPR002298">
    <property type="entry name" value="DNA_polymerase_A"/>
</dbReference>
<dbReference type="InterPro" id="IPR002562">
    <property type="entry name" value="3'-5'_exonuclease_dom"/>
</dbReference>
<reference evidence="5" key="2">
    <citation type="submission" date="2013-12" db="EMBL/GenBank/DDBJ databases">
        <authorList>
            <person name="Yu Y."/>
            <person name="Lee S."/>
            <person name="de Baynast K."/>
            <person name="Wissotski M."/>
            <person name="Liu L."/>
            <person name="Talag J."/>
            <person name="Goicoechea J."/>
            <person name="Angelova A."/>
            <person name="Jetty R."/>
            <person name="Kudrna D."/>
            <person name="Golser W."/>
            <person name="Rivera L."/>
            <person name="Zhang J."/>
            <person name="Wing R."/>
        </authorList>
    </citation>
    <scope>NUCLEOTIDE SEQUENCE</scope>
</reference>
<dbReference type="InterPro" id="IPR043502">
    <property type="entry name" value="DNA/RNA_pol_sf"/>
</dbReference>
<dbReference type="InterPro" id="IPR036397">
    <property type="entry name" value="RNaseH_sf"/>
</dbReference>
<dbReference type="GO" id="GO:0003887">
    <property type="term" value="F:DNA-directed DNA polymerase activity"/>
    <property type="evidence" value="ECO:0007669"/>
    <property type="project" value="InterPro"/>
</dbReference>
<dbReference type="HOGENOM" id="CLU_004638_0_0_1"/>
<dbReference type="GO" id="GO:0008408">
    <property type="term" value="F:3'-5' exonuclease activity"/>
    <property type="evidence" value="ECO:0007669"/>
    <property type="project" value="InterPro"/>
</dbReference>
<keyword evidence="5" id="KW-1185">Reference proteome</keyword>
<feature type="region of interest" description="Disordered" evidence="2">
    <location>
        <begin position="494"/>
        <end position="517"/>
    </location>
</feature>
<dbReference type="AlphaFoldDB" id="A0A0D9VVM4"/>
<sequence>MRRSMVVARLALLPAPPRLFPMQEVRNIAQEWVQETRRLFCLRTANNVTNKGSILLARNVQDDHSEDRRASKVEIPWRDYAPAEDPLLDKSNTEVILELDDEVHDGNGNIEKKFVVKKVVSPLPTKAAFSEESLKARKALASIYDKVLVVDNIESARSIVKLLTTKYKSFIHSCHTKAADFGNGKTCIWVDVLDGGRGVLMEFAPFFEDPSIKKVWHNYSSDSHVIENYGIKFAGFHADTMHLARLWDSSRKNDRPGQNSRKNDDGYSLEELTNDRRVMDTVPVDLPKVRKISMETIFGRKKVRKDGSQGKVVSNEPVKELQREDGELWICYSSLDSMSILRLYESFKSKLETRRWVLDGYPRDTMYDFYEQYWRPFGALLVDRGYISEIEKAAIAERQLAADKFRKWASKYCPDAKYMNVKNAHLVKLGHRVKLFKVLNEENVAIEGKKTSNIVEDLKTDFFTDCGWPKTSVDALRSLAGEIPKKYIYTTDDIQEDDEDTSGSKNPDGDSSYGTTYEAFGGGKNGKEACHAIEALCQICSIDSLISNFILPLQGDHISCAEGRIHCSLNINTETGRLSARTPNLQNQPALEKDRYKIRQAFVAAPGNSLIVADYGQLELRILAHLTNCKSMLDAFKAGGDFHSRTAMNMYQHIRDAVHEKKVLEWHPQPGQEKPPVPLLKDAFGAERRKAKMLNFSIAYGKTAAGLSKDWKGSAADVVMCAMLEIERNARLKELGWRLLLQVHDEVILEGPSESAEVAKAKVVECMSKPFYGTNILKVNLAVDAKCSKSWYAAK</sequence>
<dbReference type="InterPro" id="IPR012337">
    <property type="entry name" value="RNaseH-like_sf"/>
</dbReference>
<organism evidence="4 5">
    <name type="scientific">Leersia perrieri</name>
    <dbReference type="NCBI Taxonomy" id="77586"/>
    <lineage>
        <taxon>Eukaryota</taxon>
        <taxon>Viridiplantae</taxon>
        <taxon>Streptophyta</taxon>
        <taxon>Embryophyta</taxon>
        <taxon>Tracheophyta</taxon>
        <taxon>Spermatophyta</taxon>
        <taxon>Magnoliopsida</taxon>
        <taxon>Liliopsida</taxon>
        <taxon>Poales</taxon>
        <taxon>Poaceae</taxon>
        <taxon>BOP clade</taxon>
        <taxon>Oryzoideae</taxon>
        <taxon>Oryzeae</taxon>
        <taxon>Oryzinae</taxon>
        <taxon>Leersia</taxon>
    </lineage>
</organism>
<dbReference type="SUPFAM" id="SSF53098">
    <property type="entry name" value="Ribonuclease H-like"/>
    <property type="match status" value="1"/>
</dbReference>
<accession>A0A0D9VVM4</accession>
<dbReference type="eggNOG" id="KOG0950">
    <property type="taxonomic scope" value="Eukaryota"/>
</dbReference>
<protein>
    <recommendedName>
        <fullName evidence="3">DNA-directed DNA polymerase family A palm domain-containing protein</fullName>
    </recommendedName>
</protein>
<evidence type="ECO:0000256" key="1">
    <source>
        <dbReference type="ARBA" id="ARBA00022705"/>
    </source>
</evidence>
<dbReference type="GO" id="GO:0003677">
    <property type="term" value="F:DNA binding"/>
    <property type="evidence" value="ECO:0007669"/>
    <property type="project" value="InterPro"/>
</dbReference>
<dbReference type="PANTHER" id="PTHR10133:SF27">
    <property type="entry name" value="DNA POLYMERASE NU"/>
    <property type="match status" value="1"/>
</dbReference>
<dbReference type="SMART" id="SM00482">
    <property type="entry name" value="POLAc"/>
    <property type="match status" value="1"/>
</dbReference>
<dbReference type="SUPFAM" id="SSF56672">
    <property type="entry name" value="DNA/RNA polymerases"/>
    <property type="match status" value="1"/>
</dbReference>
<dbReference type="PANTHER" id="PTHR10133">
    <property type="entry name" value="DNA POLYMERASE I"/>
    <property type="match status" value="1"/>
</dbReference>
<dbReference type="Pfam" id="PF00476">
    <property type="entry name" value="DNA_pol_A"/>
    <property type="match status" value="2"/>
</dbReference>
<dbReference type="Pfam" id="PF01612">
    <property type="entry name" value="DNA_pol_A_exo1"/>
    <property type="match status" value="1"/>
</dbReference>
<dbReference type="EnsemblPlants" id="LPERR03G19380.1">
    <property type="protein sequence ID" value="LPERR03G19380.1"/>
    <property type="gene ID" value="LPERR03G19380"/>
</dbReference>
<dbReference type="FunFam" id="3.30.420.10:FF:000051">
    <property type="entry name" value="DNA polymerase I"/>
    <property type="match status" value="1"/>
</dbReference>
<dbReference type="Proteomes" id="UP000032180">
    <property type="component" value="Chromosome 3"/>
</dbReference>
<dbReference type="GO" id="GO:0006261">
    <property type="term" value="P:DNA-templated DNA replication"/>
    <property type="evidence" value="ECO:0007669"/>
    <property type="project" value="InterPro"/>
</dbReference>
<keyword evidence="1" id="KW-0235">DNA replication</keyword>
<dbReference type="PRINTS" id="PR00868">
    <property type="entry name" value="DNAPOLI"/>
</dbReference>
<reference evidence="4 5" key="1">
    <citation type="submission" date="2012-08" db="EMBL/GenBank/DDBJ databases">
        <title>Oryza genome evolution.</title>
        <authorList>
            <person name="Wing R.A."/>
        </authorList>
    </citation>
    <scope>NUCLEOTIDE SEQUENCE</scope>
</reference>
<dbReference type="GO" id="GO:0006302">
    <property type="term" value="P:double-strand break repair"/>
    <property type="evidence" value="ECO:0007669"/>
    <property type="project" value="TreeGrafter"/>
</dbReference>
<dbReference type="Gene3D" id="3.30.70.370">
    <property type="match status" value="2"/>
</dbReference>
<dbReference type="Gene3D" id="3.30.420.10">
    <property type="entry name" value="Ribonuclease H-like superfamily/Ribonuclease H"/>
    <property type="match status" value="1"/>
</dbReference>
<evidence type="ECO:0000313" key="5">
    <source>
        <dbReference type="Proteomes" id="UP000032180"/>
    </source>
</evidence>